<evidence type="ECO:0000313" key="2">
    <source>
        <dbReference type="Proteomes" id="UP001175227"/>
    </source>
</evidence>
<reference evidence="1" key="1">
    <citation type="submission" date="2023-06" db="EMBL/GenBank/DDBJ databases">
        <authorList>
            <consortium name="Lawrence Berkeley National Laboratory"/>
            <person name="Ahrendt S."/>
            <person name="Sahu N."/>
            <person name="Indic B."/>
            <person name="Wong-Bajracharya J."/>
            <person name="Merenyi Z."/>
            <person name="Ke H.-M."/>
            <person name="Monk M."/>
            <person name="Kocsube S."/>
            <person name="Drula E."/>
            <person name="Lipzen A."/>
            <person name="Balint B."/>
            <person name="Henrissat B."/>
            <person name="Andreopoulos B."/>
            <person name="Martin F.M."/>
            <person name="Harder C.B."/>
            <person name="Rigling D."/>
            <person name="Ford K.L."/>
            <person name="Foster G.D."/>
            <person name="Pangilinan J."/>
            <person name="Papanicolaou A."/>
            <person name="Barry K."/>
            <person name="LaButti K."/>
            <person name="Viragh M."/>
            <person name="Koriabine M."/>
            <person name="Yan M."/>
            <person name="Riley R."/>
            <person name="Champramary S."/>
            <person name="Plett K.L."/>
            <person name="Tsai I.J."/>
            <person name="Slot J."/>
            <person name="Sipos G."/>
            <person name="Plett J."/>
            <person name="Nagy L.G."/>
            <person name="Grigoriev I.V."/>
        </authorList>
    </citation>
    <scope>NUCLEOTIDE SEQUENCE</scope>
    <source>
        <strain evidence="1">ICMP 16352</strain>
    </source>
</reference>
<accession>A0AA39PRU0</accession>
<dbReference type="Proteomes" id="UP001175227">
    <property type="component" value="Unassembled WGS sequence"/>
</dbReference>
<feature type="non-terminal residue" evidence="1">
    <location>
        <position position="1"/>
    </location>
</feature>
<gene>
    <name evidence="1" type="ORF">IW261DRAFT_1326057</name>
</gene>
<sequence>SLRVSTCHYVNFADFTPTLAEEFGELLSFTGERFEDFGFTIQAAACLNDGVDLDARFKLVNLARASNLRRI</sequence>
<protein>
    <submittedName>
        <fullName evidence="1">Uncharacterized protein</fullName>
    </submittedName>
</protein>
<keyword evidence="2" id="KW-1185">Reference proteome</keyword>
<dbReference type="AlphaFoldDB" id="A0AA39PRU0"/>
<comment type="caution">
    <text evidence="1">The sequence shown here is derived from an EMBL/GenBank/DDBJ whole genome shotgun (WGS) entry which is preliminary data.</text>
</comment>
<dbReference type="EMBL" id="JAUEPR010000002">
    <property type="protein sequence ID" value="KAK0489363.1"/>
    <property type="molecule type" value="Genomic_DNA"/>
</dbReference>
<proteinExistence type="predicted"/>
<organism evidence="1 2">
    <name type="scientific">Armillaria novae-zelandiae</name>
    <dbReference type="NCBI Taxonomy" id="153914"/>
    <lineage>
        <taxon>Eukaryota</taxon>
        <taxon>Fungi</taxon>
        <taxon>Dikarya</taxon>
        <taxon>Basidiomycota</taxon>
        <taxon>Agaricomycotina</taxon>
        <taxon>Agaricomycetes</taxon>
        <taxon>Agaricomycetidae</taxon>
        <taxon>Agaricales</taxon>
        <taxon>Marasmiineae</taxon>
        <taxon>Physalacriaceae</taxon>
        <taxon>Armillaria</taxon>
    </lineage>
</organism>
<name>A0AA39PRU0_9AGAR</name>
<evidence type="ECO:0000313" key="1">
    <source>
        <dbReference type="EMBL" id="KAK0489363.1"/>
    </source>
</evidence>